<evidence type="ECO:0000256" key="1">
    <source>
        <dbReference type="ARBA" id="ARBA00005439"/>
    </source>
</evidence>
<dbReference type="SUPFAM" id="SSF54364">
    <property type="entry name" value="Translation initiation factor IF3, N-terminal domain"/>
    <property type="match status" value="1"/>
</dbReference>
<feature type="domain" description="Translation initiation factor 3 N-terminal" evidence="6">
    <location>
        <begin position="1"/>
        <end position="70"/>
    </location>
</feature>
<protein>
    <recommendedName>
        <fullName evidence="4">Translation initiation factor IF-3</fullName>
    </recommendedName>
</protein>
<dbReference type="STRING" id="1801752.A3J61_02355"/>
<proteinExistence type="inferred from homology"/>
<evidence type="ECO:0000256" key="3">
    <source>
        <dbReference type="ARBA" id="ARBA00022917"/>
    </source>
</evidence>
<dbReference type="PANTHER" id="PTHR10938">
    <property type="entry name" value="TRANSLATION INITIATION FACTOR IF-3"/>
    <property type="match status" value="1"/>
</dbReference>
<dbReference type="Gene3D" id="3.30.110.10">
    <property type="entry name" value="Translation initiation factor 3 (IF-3), C-terminal domain"/>
    <property type="match status" value="1"/>
</dbReference>
<evidence type="ECO:0000313" key="8">
    <source>
        <dbReference type="Proteomes" id="UP000179686"/>
    </source>
</evidence>
<organism evidence="7 8">
    <name type="scientific">Candidatus Nomurabacteria bacterium RIFCSPHIGHO2_02_FULL_38_15</name>
    <dbReference type="NCBI Taxonomy" id="1801752"/>
    <lineage>
        <taxon>Bacteria</taxon>
        <taxon>Candidatus Nomuraibacteriota</taxon>
    </lineage>
</organism>
<accession>A0A1F6VQB4</accession>
<dbReference type="GO" id="GO:0043022">
    <property type="term" value="F:ribosome binding"/>
    <property type="evidence" value="ECO:0007669"/>
    <property type="project" value="TreeGrafter"/>
</dbReference>
<dbReference type="SUPFAM" id="SSF55200">
    <property type="entry name" value="Translation initiation factor IF3, C-terminal domain"/>
    <property type="match status" value="1"/>
</dbReference>
<keyword evidence="3" id="KW-0648">Protein biosynthesis</keyword>
<evidence type="ECO:0000256" key="4">
    <source>
        <dbReference type="NCBIfam" id="TIGR00168"/>
    </source>
</evidence>
<comment type="caution">
    <text evidence="7">The sequence shown here is derived from an EMBL/GenBank/DDBJ whole genome shotgun (WGS) entry which is preliminary data.</text>
</comment>
<dbReference type="Proteomes" id="UP000179686">
    <property type="component" value="Unassembled WGS sequence"/>
</dbReference>
<dbReference type="Pfam" id="PF00707">
    <property type="entry name" value="IF3_C"/>
    <property type="match status" value="1"/>
</dbReference>
<dbReference type="GO" id="GO:0003743">
    <property type="term" value="F:translation initiation factor activity"/>
    <property type="evidence" value="ECO:0007669"/>
    <property type="project" value="UniProtKB-UniRule"/>
</dbReference>
<dbReference type="Gene3D" id="3.10.20.80">
    <property type="entry name" value="Translation initiation factor 3 (IF-3), N-terminal domain"/>
    <property type="match status" value="1"/>
</dbReference>
<dbReference type="NCBIfam" id="TIGR00168">
    <property type="entry name" value="infC"/>
    <property type="match status" value="1"/>
</dbReference>
<dbReference type="AlphaFoldDB" id="A0A1F6VQB4"/>
<keyword evidence="2 7" id="KW-0396">Initiation factor</keyword>
<feature type="domain" description="Translation initiation factor 3 C-terminal" evidence="5">
    <location>
        <begin position="78"/>
        <end position="161"/>
    </location>
</feature>
<reference evidence="7 8" key="1">
    <citation type="journal article" date="2016" name="Nat. Commun.">
        <title>Thousands of microbial genomes shed light on interconnected biogeochemical processes in an aquifer system.</title>
        <authorList>
            <person name="Anantharaman K."/>
            <person name="Brown C.T."/>
            <person name="Hug L.A."/>
            <person name="Sharon I."/>
            <person name="Castelle C.J."/>
            <person name="Probst A.J."/>
            <person name="Thomas B.C."/>
            <person name="Singh A."/>
            <person name="Wilkins M.J."/>
            <person name="Karaoz U."/>
            <person name="Brodie E.L."/>
            <person name="Williams K.H."/>
            <person name="Hubbard S.S."/>
            <person name="Banfield J.F."/>
        </authorList>
    </citation>
    <scope>NUCLEOTIDE SEQUENCE [LARGE SCALE GENOMIC DNA]</scope>
</reference>
<dbReference type="InterPro" id="IPR001288">
    <property type="entry name" value="Translation_initiation_fac_3"/>
</dbReference>
<evidence type="ECO:0000259" key="6">
    <source>
        <dbReference type="Pfam" id="PF05198"/>
    </source>
</evidence>
<sequence length="164" mass="18799">MNNQIRAKELRVIDNEGNNYGVLGLTEALELAEKMNVDLLEISPMAVPPVAKLMEYGKFMYEQKKKAQKAKAGIKISETKSIQVKVGTGDNDLALKARQASKWLAEGHRIKVELFLRGRSKFMDEKFLKDRIERFLNLITEKYKVAEDIKKVPKGMMLTIEREK</sequence>
<dbReference type="GO" id="GO:0032790">
    <property type="term" value="P:ribosome disassembly"/>
    <property type="evidence" value="ECO:0007669"/>
    <property type="project" value="TreeGrafter"/>
</dbReference>
<evidence type="ECO:0000259" key="5">
    <source>
        <dbReference type="Pfam" id="PF00707"/>
    </source>
</evidence>
<evidence type="ECO:0000313" key="7">
    <source>
        <dbReference type="EMBL" id="OGI71828.1"/>
    </source>
</evidence>
<dbReference type="InterPro" id="IPR019814">
    <property type="entry name" value="Translation_initiation_fac_3_N"/>
</dbReference>
<comment type="similarity">
    <text evidence="1">Belongs to the IF-3 family.</text>
</comment>
<dbReference type="PANTHER" id="PTHR10938:SF0">
    <property type="entry name" value="TRANSLATION INITIATION FACTOR IF-3, MITOCHONDRIAL"/>
    <property type="match status" value="1"/>
</dbReference>
<dbReference type="InterPro" id="IPR036788">
    <property type="entry name" value="T_IF-3_C_sf"/>
</dbReference>
<evidence type="ECO:0000256" key="2">
    <source>
        <dbReference type="ARBA" id="ARBA00022540"/>
    </source>
</evidence>
<dbReference type="EMBL" id="MFUC01000022">
    <property type="protein sequence ID" value="OGI71828.1"/>
    <property type="molecule type" value="Genomic_DNA"/>
</dbReference>
<dbReference type="GO" id="GO:0005737">
    <property type="term" value="C:cytoplasm"/>
    <property type="evidence" value="ECO:0007669"/>
    <property type="project" value="UniProtKB-ARBA"/>
</dbReference>
<dbReference type="Pfam" id="PF05198">
    <property type="entry name" value="IF3_N"/>
    <property type="match status" value="1"/>
</dbReference>
<gene>
    <name evidence="7" type="ORF">A3J61_02355</name>
</gene>
<dbReference type="InterPro" id="IPR036787">
    <property type="entry name" value="T_IF-3_N_sf"/>
</dbReference>
<dbReference type="InterPro" id="IPR019815">
    <property type="entry name" value="Translation_initiation_fac_3_C"/>
</dbReference>
<name>A0A1F6VQB4_9BACT</name>